<evidence type="ECO:0000256" key="8">
    <source>
        <dbReference type="ARBA" id="ARBA00054043"/>
    </source>
</evidence>
<dbReference type="FunFam" id="3.30.70.3550:FF:000001">
    <property type="entry name" value="Leucyl/phenylalanyl-tRNA--protein transferase"/>
    <property type="match status" value="1"/>
</dbReference>
<evidence type="ECO:0000256" key="7">
    <source>
        <dbReference type="ARBA" id="ARBA00051538"/>
    </source>
</evidence>
<evidence type="ECO:0000256" key="2">
    <source>
        <dbReference type="ARBA" id="ARBA00022490"/>
    </source>
</evidence>
<keyword evidence="17" id="KW-1185">Reference proteome</keyword>
<dbReference type="GO" id="GO:0030163">
    <property type="term" value="P:protein catabolic process"/>
    <property type="evidence" value="ECO:0007669"/>
    <property type="project" value="UniProtKB-UniRule"/>
</dbReference>
<evidence type="ECO:0000256" key="5">
    <source>
        <dbReference type="ARBA" id="ARBA00050607"/>
    </source>
</evidence>
<dbReference type="Gene3D" id="3.40.630.70">
    <property type="entry name" value="Leucyl/phenylalanyl-tRNA-protein transferase, C-terminal domain"/>
    <property type="match status" value="1"/>
</dbReference>
<proteinExistence type="inferred from homology"/>
<comment type="subcellular location">
    <subcellularLocation>
        <location evidence="1 15">Cytoplasm</location>
    </subcellularLocation>
</comment>
<dbReference type="InterPro" id="IPR004616">
    <property type="entry name" value="Leu/Phe-tRNA_Trfase"/>
</dbReference>
<evidence type="ECO:0000256" key="3">
    <source>
        <dbReference type="ARBA" id="ARBA00022679"/>
    </source>
</evidence>
<evidence type="ECO:0000256" key="12">
    <source>
        <dbReference type="ARBA" id="ARBA00077136"/>
    </source>
</evidence>
<evidence type="ECO:0000256" key="6">
    <source>
        <dbReference type="ARBA" id="ARBA00050652"/>
    </source>
</evidence>
<keyword evidence="4 15" id="KW-0012">Acyltransferase</keyword>
<dbReference type="OrthoDB" id="9790282at2"/>
<dbReference type="AlphaFoldDB" id="A0A501WQQ8"/>
<evidence type="ECO:0000256" key="10">
    <source>
        <dbReference type="ARBA" id="ARBA00066767"/>
    </source>
</evidence>
<evidence type="ECO:0000256" key="1">
    <source>
        <dbReference type="ARBA" id="ARBA00004496"/>
    </source>
</evidence>
<evidence type="ECO:0000313" key="16">
    <source>
        <dbReference type="EMBL" id="TPE49321.1"/>
    </source>
</evidence>
<dbReference type="InterPro" id="IPR042203">
    <property type="entry name" value="Leu/Phe-tRNA_Trfase_C"/>
</dbReference>
<evidence type="ECO:0000313" key="17">
    <source>
        <dbReference type="Proteomes" id="UP000315901"/>
    </source>
</evidence>
<reference evidence="16 17" key="1">
    <citation type="submission" date="2019-06" db="EMBL/GenBank/DDBJ databases">
        <title>A novel bacterium of genus Marinomonas, isolated from coastal sand.</title>
        <authorList>
            <person name="Huang H."/>
            <person name="Mo K."/>
            <person name="Hu Y."/>
        </authorList>
    </citation>
    <scope>NUCLEOTIDE SEQUENCE [LARGE SCALE GENOMIC DNA]</scope>
    <source>
        <strain evidence="16 17">HB171799</strain>
    </source>
</reference>
<dbReference type="PANTHER" id="PTHR30098:SF2">
    <property type="entry name" value="LEUCYL_PHENYLALANYL-TRNA--PROTEIN TRANSFERASE"/>
    <property type="match status" value="1"/>
</dbReference>
<evidence type="ECO:0000256" key="9">
    <source>
        <dbReference type="ARBA" id="ARBA00061535"/>
    </source>
</evidence>
<dbReference type="Pfam" id="PF03588">
    <property type="entry name" value="Leu_Phe_trans"/>
    <property type="match status" value="1"/>
</dbReference>
<evidence type="ECO:0000256" key="13">
    <source>
        <dbReference type="ARBA" id="ARBA00077165"/>
    </source>
</evidence>
<dbReference type="NCBIfam" id="TIGR00667">
    <property type="entry name" value="aat"/>
    <property type="match status" value="1"/>
</dbReference>
<accession>A0A501WQQ8</accession>
<dbReference type="PANTHER" id="PTHR30098">
    <property type="entry name" value="LEUCYL/PHENYLALANYL-TRNA--PROTEIN TRANSFERASE"/>
    <property type="match status" value="1"/>
</dbReference>
<name>A0A501WQQ8_9GAMM</name>
<dbReference type="EMBL" id="VFRR01000025">
    <property type="protein sequence ID" value="TPE49321.1"/>
    <property type="molecule type" value="Genomic_DNA"/>
</dbReference>
<dbReference type="SUPFAM" id="SSF55729">
    <property type="entry name" value="Acyl-CoA N-acyltransferases (Nat)"/>
    <property type="match status" value="1"/>
</dbReference>
<evidence type="ECO:0000256" key="4">
    <source>
        <dbReference type="ARBA" id="ARBA00023315"/>
    </source>
</evidence>
<dbReference type="InterPro" id="IPR042221">
    <property type="entry name" value="Leu/Phe-tRNA_Trfase_N"/>
</dbReference>
<dbReference type="GO" id="GO:0008914">
    <property type="term" value="F:leucyl-tRNA--protein transferase activity"/>
    <property type="evidence" value="ECO:0007669"/>
    <property type="project" value="UniProtKB-UniRule"/>
</dbReference>
<dbReference type="HAMAP" id="MF_00688">
    <property type="entry name" value="Leu_Phe_trans"/>
    <property type="match status" value="1"/>
</dbReference>
<organism evidence="16 17">
    <name type="scientific">Maribrevibacterium harenarium</name>
    <dbReference type="NCBI Taxonomy" id="2589817"/>
    <lineage>
        <taxon>Bacteria</taxon>
        <taxon>Pseudomonadati</taxon>
        <taxon>Pseudomonadota</taxon>
        <taxon>Gammaproteobacteria</taxon>
        <taxon>Oceanospirillales</taxon>
        <taxon>Oceanospirillaceae</taxon>
        <taxon>Maribrevibacterium</taxon>
    </lineage>
</organism>
<comment type="similarity">
    <text evidence="9 15">Belongs to the L/F-transferase family.</text>
</comment>
<evidence type="ECO:0000256" key="14">
    <source>
        <dbReference type="ARBA" id="ARBA00083640"/>
    </source>
</evidence>
<comment type="caution">
    <text evidence="16">The sequence shown here is derived from an EMBL/GenBank/DDBJ whole genome shotgun (WGS) entry which is preliminary data.</text>
</comment>
<protein>
    <recommendedName>
        <fullName evidence="11 15">Leucyl/phenylalanyl-tRNA--protein transferase</fullName>
        <ecNumber evidence="10 15">2.3.2.6</ecNumber>
    </recommendedName>
    <alternativeName>
        <fullName evidence="12 15">L/F-transferase</fullName>
    </alternativeName>
    <alternativeName>
        <fullName evidence="13 15">Leucyltransferase</fullName>
    </alternativeName>
    <alternativeName>
        <fullName evidence="14 15">Phenyalanyltransferase</fullName>
    </alternativeName>
</protein>
<dbReference type="RefSeq" id="WP_140589620.1">
    <property type="nucleotide sequence ID" value="NZ_VFRR01000025.1"/>
</dbReference>
<dbReference type="Proteomes" id="UP000315901">
    <property type="component" value="Unassembled WGS sequence"/>
</dbReference>
<sequence>MTSHPEPELLILADDPHELPNPHKALHEPEGLAAIGGDLTPKRLLNMYQHGFFPWFSEQDPILWWHPAERCVIAPEAFHCNRSLRKAVKRGNWQWRINGNFPTVIRTCAALRAHEEGTWIVPEIEQAYTRLHKLGYAFSVETYLDGELAGGFYGVAMGQQFYGESMFSLKPNGSKIALGQFCALCPELGIRLIDCQVESEHLLTLGAKLMPRPEFVDVLKRHVPMQTPNLALQKLALNHELMPVTFAL</sequence>
<comment type="catalytic activity">
    <reaction evidence="6 15">
        <text>N-terminal L-arginyl-[protein] + L-leucyl-tRNA(Leu) = N-terminal L-leucyl-L-arginyl-[protein] + tRNA(Leu) + H(+)</text>
        <dbReference type="Rhea" id="RHEA:50416"/>
        <dbReference type="Rhea" id="RHEA-COMP:9613"/>
        <dbReference type="Rhea" id="RHEA-COMP:9622"/>
        <dbReference type="Rhea" id="RHEA-COMP:12672"/>
        <dbReference type="Rhea" id="RHEA-COMP:12673"/>
        <dbReference type="ChEBI" id="CHEBI:15378"/>
        <dbReference type="ChEBI" id="CHEBI:64719"/>
        <dbReference type="ChEBI" id="CHEBI:78442"/>
        <dbReference type="ChEBI" id="CHEBI:78494"/>
        <dbReference type="ChEBI" id="CHEBI:133044"/>
        <dbReference type="EC" id="2.3.2.6"/>
    </reaction>
</comment>
<gene>
    <name evidence="15" type="primary">aat</name>
    <name evidence="16" type="ORF">FJM67_12095</name>
</gene>
<dbReference type="EC" id="2.3.2.6" evidence="10 15"/>
<comment type="catalytic activity">
    <reaction evidence="7 15">
        <text>N-terminal L-lysyl-[protein] + L-leucyl-tRNA(Leu) = N-terminal L-leucyl-L-lysyl-[protein] + tRNA(Leu) + H(+)</text>
        <dbReference type="Rhea" id="RHEA:12340"/>
        <dbReference type="Rhea" id="RHEA-COMP:9613"/>
        <dbReference type="Rhea" id="RHEA-COMP:9622"/>
        <dbReference type="Rhea" id="RHEA-COMP:12670"/>
        <dbReference type="Rhea" id="RHEA-COMP:12671"/>
        <dbReference type="ChEBI" id="CHEBI:15378"/>
        <dbReference type="ChEBI" id="CHEBI:65249"/>
        <dbReference type="ChEBI" id="CHEBI:78442"/>
        <dbReference type="ChEBI" id="CHEBI:78494"/>
        <dbReference type="ChEBI" id="CHEBI:133043"/>
        <dbReference type="EC" id="2.3.2.6"/>
    </reaction>
</comment>
<dbReference type="InterPro" id="IPR016181">
    <property type="entry name" value="Acyl_CoA_acyltransferase"/>
</dbReference>
<keyword evidence="2 15" id="KW-0963">Cytoplasm</keyword>
<evidence type="ECO:0000256" key="15">
    <source>
        <dbReference type="HAMAP-Rule" id="MF_00688"/>
    </source>
</evidence>
<dbReference type="Gene3D" id="3.30.70.3550">
    <property type="entry name" value="Leucyl/phenylalanyl-tRNA-protein transferase, N-terminal domain"/>
    <property type="match status" value="1"/>
</dbReference>
<comment type="function">
    <text evidence="8 15">Functions in the N-end rule pathway of protein degradation where it conjugates Leu, Phe and, less efficiently, Met from aminoacyl-tRNAs to the N-termini of proteins containing an N-terminal arginine or lysine.</text>
</comment>
<comment type="catalytic activity">
    <reaction evidence="5 15">
        <text>L-phenylalanyl-tRNA(Phe) + an N-terminal L-alpha-aminoacyl-[protein] = an N-terminal L-phenylalanyl-L-alpha-aminoacyl-[protein] + tRNA(Phe)</text>
        <dbReference type="Rhea" id="RHEA:43632"/>
        <dbReference type="Rhea" id="RHEA-COMP:9668"/>
        <dbReference type="Rhea" id="RHEA-COMP:9699"/>
        <dbReference type="Rhea" id="RHEA-COMP:10636"/>
        <dbReference type="Rhea" id="RHEA-COMP:10637"/>
        <dbReference type="ChEBI" id="CHEBI:78442"/>
        <dbReference type="ChEBI" id="CHEBI:78531"/>
        <dbReference type="ChEBI" id="CHEBI:78597"/>
        <dbReference type="ChEBI" id="CHEBI:83561"/>
        <dbReference type="EC" id="2.3.2.6"/>
    </reaction>
</comment>
<evidence type="ECO:0000256" key="11">
    <source>
        <dbReference type="ARBA" id="ARBA00074372"/>
    </source>
</evidence>
<keyword evidence="3 15" id="KW-0808">Transferase</keyword>
<dbReference type="GO" id="GO:0005737">
    <property type="term" value="C:cytoplasm"/>
    <property type="evidence" value="ECO:0007669"/>
    <property type="project" value="UniProtKB-SubCell"/>
</dbReference>